<dbReference type="AlphaFoldDB" id="A0A917THY5"/>
<dbReference type="Proteomes" id="UP000642070">
    <property type="component" value="Unassembled WGS sequence"/>
</dbReference>
<dbReference type="Gene3D" id="3.90.1150.10">
    <property type="entry name" value="Aspartate Aminotransferase, domain 1"/>
    <property type="match status" value="1"/>
</dbReference>
<evidence type="ECO:0000313" key="8">
    <source>
        <dbReference type="Proteomes" id="UP000642070"/>
    </source>
</evidence>
<feature type="compositionally biased region" description="Polar residues" evidence="5">
    <location>
        <begin position="359"/>
        <end position="375"/>
    </location>
</feature>
<feature type="region of interest" description="Disordered" evidence="5">
    <location>
        <begin position="359"/>
        <end position="430"/>
    </location>
</feature>
<gene>
    <name evidence="7" type="ORF">GCM10007977_026270</name>
</gene>
<dbReference type="GO" id="GO:0008732">
    <property type="term" value="F:L-allo-threonine aldolase activity"/>
    <property type="evidence" value="ECO:0007669"/>
    <property type="project" value="TreeGrafter"/>
</dbReference>
<keyword evidence="3" id="KW-0663">Pyridoxal phosphate</keyword>
<dbReference type="FunFam" id="3.40.640.10:FF:000030">
    <property type="entry name" value="Low-specificity L-threonine aldolase"/>
    <property type="match status" value="1"/>
</dbReference>
<dbReference type="InterPro" id="IPR001597">
    <property type="entry name" value="ArAA_b-elim_lyase/Thr_aldolase"/>
</dbReference>
<dbReference type="RefSeq" id="WP_190250051.1">
    <property type="nucleotide sequence ID" value="NZ_BMPI01000010.1"/>
</dbReference>
<protein>
    <recommendedName>
        <fullName evidence="6">Aromatic amino acid beta-eliminating lyase/threonine aldolase domain-containing protein</fullName>
    </recommendedName>
</protein>
<comment type="caution">
    <text evidence="7">The sequence shown here is derived from an EMBL/GenBank/DDBJ whole genome shotgun (WGS) entry which is preliminary data.</text>
</comment>
<evidence type="ECO:0000256" key="2">
    <source>
        <dbReference type="ARBA" id="ARBA00006966"/>
    </source>
</evidence>
<dbReference type="InterPro" id="IPR015424">
    <property type="entry name" value="PyrdxlP-dep_Trfase"/>
</dbReference>
<evidence type="ECO:0000256" key="4">
    <source>
        <dbReference type="ARBA" id="ARBA00023239"/>
    </source>
</evidence>
<keyword evidence="8" id="KW-1185">Reference proteome</keyword>
<dbReference type="NCBIfam" id="NF041359">
    <property type="entry name" value="GntG_guanitoxin"/>
    <property type="match status" value="1"/>
</dbReference>
<dbReference type="GO" id="GO:0006567">
    <property type="term" value="P:L-threonine catabolic process"/>
    <property type="evidence" value="ECO:0007669"/>
    <property type="project" value="TreeGrafter"/>
</dbReference>
<dbReference type="GO" id="GO:0005829">
    <property type="term" value="C:cytosol"/>
    <property type="evidence" value="ECO:0007669"/>
    <property type="project" value="TreeGrafter"/>
</dbReference>
<evidence type="ECO:0000259" key="6">
    <source>
        <dbReference type="Pfam" id="PF01212"/>
    </source>
</evidence>
<dbReference type="EMBL" id="BMPI01000010">
    <property type="protein sequence ID" value="GGM23862.1"/>
    <property type="molecule type" value="Genomic_DNA"/>
</dbReference>
<name>A0A917THY5_9ACTN</name>
<reference evidence="7" key="1">
    <citation type="journal article" date="2014" name="Int. J. Syst. Evol. Microbiol.">
        <title>Complete genome sequence of Corynebacterium casei LMG S-19264T (=DSM 44701T), isolated from a smear-ripened cheese.</title>
        <authorList>
            <consortium name="US DOE Joint Genome Institute (JGI-PGF)"/>
            <person name="Walter F."/>
            <person name="Albersmeier A."/>
            <person name="Kalinowski J."/>
            <person name="Ruckert C."/>
        </authorList>
    </citation>
    <scope>NUCLEOTIDE SEQUENCE</scope>
    <source>
        <strain evidence="7">JCM 19831</strain>
    </source>
</reference>
<feature type="domain" description="Aromatic amino acid beta-eliminating lyase/threonine aldolase" evidence="6">
    <location>
        <begin position="6"/>
        <end position="291"/>
    </location>
</feature>
<comment type="cofactor">
    <cofactor evidence="1">
        <name>pyridoxal 5'-phosphate</name>
        <dbReference type="ChEBI" id="CHEBI:597326"/>
    </cofactor>
</comment>
<evidence type="ECO:0000256" key="1">
    <source>
        <dbReference type="ARBA" id="ARBA00001933"/>
    </source>
</evidence>
<feature type="compositionally biased region" description="Low complexity" evidence="5">
    <location>
        <begin position="384"/>
        <end position="411"/>
    </location>
</feature>
<reference evidence="7" key="2">
    <citation type="submission" date="2020-09" db="EMBL/GenBank/DDBJ databases">
        <authorList>
            <person name="Sun Q."/>
            <person name="Ohkuma M."/>
        </authorList>
    </citation>
    <scope>NUCLEOTIDE SEQUENCE</scope>
    <source>
        <strain evidence="7">JCM 19831</strain>
    </source>
</reference>
<dbReference type="GO" id="GO:0006545">
    <property type="term" value="P:glycine biosynthetic process"/>
    <property type="evidence" value="ECO:0007669"/>
    <property type="project" value="TreeGrafter"/>
</dbReference>
<comment type="similarity">
    <text evidence="2">Belongs to the threonine aldolase family.</text>
</comment>
<dbReference type="InterPro" id="IPR015421">
    <property type="entry name" value="PyrdxlP-dep_Trfase_major"/>
</dbReference>
<evidence type="ECO:0000313" key="7">
    <source>
        <dbReference type="EMBL" id="GGM23862.1"/>
    </source>
</evidence>
<keyword evidence="4" id="KW-0456">Lyase</keyword>
<dbReference type="Pfam" id="PF01212">
    <property type="entry name" value="Beta_elim_lyase"/>
    <property type="match status" value="1"/>
</dbReference>
<dbReference type="InterPro" id="IPR015422">
    <property type="entry name" value="PyrdxlP-dep_Trfase_small"/>
</dbReference>
<dbReference type="PANTHER" id="PTHR48097">
    <property type="entry name" value="L-THREONINE ALDOLASE-RELATED"/>
    <property type="match status" value="1"/>
</dbReference>
<dbReference type="PANTHER" id="PTHR48097:SF9">
    <property type="entry name" value="L-THREONINE ALDOLASE"/>
    <property type="match status" value="1"/>
</dbReference>
<dbReference type="SUPFAM" id="SSF53383">
    <property type="entry name" value="PLP-dependent transferases"/>
    <property type="match status" value="1"/>
</dbReference>
<sequence>MSTYVDLRSDTVTQPSAGMIAAMASAELGDDCYGEDRNVTKLQKRVAEMFGHEAALLMPSGTMANQVALRALLRPGDELLCAPKAHVVRLEAGAAAALGGISTRTTCDTRGLLDAQTVTAHLGSAQYYSNPTRVIAVEQTANLAGGLVYPVETLTDLRKVADESGMAIHCDGARIWHAHIATGTPLPVYGQLFDTLAVCLSKGLGAPGGSLMVGPADLVEQQARRLRQQQGGAMRQVPGLMAAAGLFALDHHHLERLVEDHQRAAALASALADTGVVSHTVQTNIVLLDLSATGWTTKGFAATAAELGVLLAPISDDEVRLVLHLDVTDGQLQHAIRVLSALLKHPMAAAARIASMLRSTAAQQRDDTSATTTQPQDREADDNAGAGAAPTAAGPVDQVMAAAPAPATAAAEPVVQPDTTADTDPGRARRPHTVVRAATTALTFVLALAAAGCGEGPGQAPRTPTVSSAVSSAVSPTVTAEEADARTKAVDAYTNFRKAQVAASANADPQGGDLPNYTADPLLTQLRNDIYLKAQQGLVTTGTPTWKPAVTRVDISTRPFTVDIDDCLDTSAWKTVIKASGKDAAVPDQARRYLVQAKVVQYDDGRWLVNTANAQRDRPC</sequence>
<evidence type="ECO:0000256" key="5">
    <source>
        <dbReference type="SAM" id="MobiDB-lite"/>
    </source>
</evidence>
<organism evidence="7 8">
    <name type="scientific">Dactylosporangium sucinum</name>
    <dbReference type="NCBI Taxonomy" id="1424081"/>
    <lineage>
        <taxon>Bacteria</taxon>
        <taxon>Bacillati</taxon>
        <taxon>Actinomycetota</taxon>
        <taxon>Actinomycetes</taxon>
        <taxon>Micromonosporales</taxon>
        <taxon>Micromonosporaceae</taxon>
        <taxon>Dactylosporangium</taxon>
    </lineage>
</organism>
<proteinExistence type="inferred from homology"/>
<dbReference type="Gene3D" id="3.40.640.10">
    <property type="entry name" value="Type I PLP-dependent aspartate aminotransferase-like (Major domain)"/>
    <property type="match status" value="1"/>
</dbReference>
<dbReference type="InterPro" id="IPR023603">
    <property type="entry name" value="Low_specificity_L-TA-like"/>
</dbReference>
<evidence type="ECO:0000256" key="3">
    <source>
        <dbReference type="ARBA" id="ARBA00022898"/>
    </source>
</evidence>
<accession>A0A917THY5</accession>